<sequence length="191" mass="19682">MTARLDLLAHGASPATRAARFPDDEALEASAVGALEALSGRLRSYDRVLTAPARASRGTAAALGLDAVVEAALGDCDYGRWRGLASADVAGREPDGFAAWLADPAAAPHGGESIVVLIERVGAWLAELSARDGRTLAVTHASVVRAAIASVLGGGPSVFWRIDVAPLTLARLSGRERRWNLVALGPLGGQS</sequence>
<reference evidence="1 2" key="1">
    <citation type="submission" date="2018-06" db="EMBL/GenBank/DDBJ databases">
        <title>Genomic Encyclopedia of Type Strains, Phase IV (KMG-IV): sequencing the most valuable type-strain genomes for metagenomic binning, comparative biology and taxonomic classification.</title>
        <authorList>
            <person name="Goeker M."/>
        </authorList>
    </citation>
    <scope>NUCLEOTIDE SEQUENCE [LARGE SCALE GENOMIC DNA]</scope>
    <source>
        <strain evidence="1 2">DSM 24875</strain>
    </source>
</reference>
<dbReference type="EMBL" id="QNRK01000052">
    <property type="protein sequence ID" value="RBP02445.1"/>
    <property type="molecule type" value="Genomic_DNA"/>
</dbReference>
<accession>A0A366ELX4</accession>
<name>A0A366ELX4_9HYPH</name>
<proteinExistence type="predicted"/>
<protein>
    <submittedName>
        <fullName evidence="1">Broad specificity phosphatase PhoE</fullName>
    </submittedName>
</protein>
<gene>
    <name evidence="1" type="ORF">DFR50_15235</name>
</gene>
<evidence type="ECO:0000313" key="2">
    <source>
        <dbReference type="Proteomes" id="UP000253529"/>
    </source>
</evidence>
<dbReference type="InterPro" id="IPR013078">
    <property type="entry name" value="His_Pase_superF_clade-1"/>
</dbReference>
<dbReference type="RefSeq" id="WP_113893510.1">
    <property type="nucleotide sequence ID" value="NZ_QNRK01000052.1"/>
</dbReference>
<dbReference type="SUPFAM" id="SSF53254">
    <property type="entry name" value="Phosphoglycerate mutase-like"/>
    <property type="match status" value="1"/>
</dbReference>
<dbReference type="Proteomes" id="UP000253529">
    <property type="component" value="Unassembled WGS sequence"/>
</dbReference>
<comment type="caution">
    <text evidence="1">The sequence shown here is derived from an EMBL/GenBank/DDBJ whole genome shotgun (WGS) entry which is preliminary data.</text>
</comment>
<dbReference type="Gene3D" id="3.40.50.1240">
    <property type="entry name" value="Phosphoglycerate mutase-like"/>
    <property type="match status" value="1"/>
</dbReference>
<dbReference type="InterPro" id="IPR029033">
    <property type="entry name" value="His_PPase_superfam"/>
</dbReference>
<organism evidence="1 2">
    <name type="scientific">Roseiarcus fermentans</name>
    <dbReference type="NCBI Taxonomy" id="1473586"/>
    <lineage>
        <taxon>Bacteria</taxon>
        <taxon>Pseudomonadati</taxon>
        <taxon>Pseudomonadota</taxon>
        <taxon>Alphaproteobacteria</taxon>
        <taxon>Hyphomicrobiales</taxon>
        <taxon>Roseiarcaceae</taxon>
        <taxon>Roseiarcus</taxon>
    </lineage>
</organism>
<dbReference type="OrthoDB" id="7502553at2"/>
<dbReference type="Pfam" id="PF00300">
    <property type="entry name" value="His_Phos_1"/>
    <property type="match status" value="1"/>
</dbReference>
<evidence type="ECO:0000313" key="1">
    <source>
        <dbReference type="EMBL" id="RBP02445.1"/>
    </source>
</evidence>
<dbReference type="AlphaFoldDB" id="A0A366ELX4"/>
<keyword evidence="2" id="KW-1185">Reference proteome</keyword>